<dbReference type="SUPFAM" id="SSF50800">
    <property type="entry name" value="PK beta-barrel domain-like"/>
    <property type="match status" value="1"/>
</dbReference>
<dbReference type="GO" id="GO:0030170">
    <property type="term" value="F:pyridoxal phosphate binding"/>
    <property type="evidence" value="ECO:0007669"/>
    <property type="project" value="InterPro"/>
</dbReference>
<protein>
    <submittedName>
        <fullName evidence="2">Uncharacterized protein conserved in bacteria</fullName>
    </submittedName>
</protein>
<dbReference type="PANTHER" id="PTHR30212">
    <property type="entry name" value="PROTEIN YIIM"/>
    <property type="match status" value="1"/>
</dbReference>
<sequence>MNLSPELLSVNVGQPRPVELPGRTVSTAIWKAPVSGPVAVRGVNVDGDDQADRSVHGGPDKAVYAYGMSEILEWEDVLGRHLGASAFGENLTIGGLDVSGARIGERWRVGTVLLEAVQPRLPCFKLGLKFNDPTFLRQFARSGRPGTYLKIVEEGVLETGDAVEVVDVPEHDVTMRLMMHAFLVDRSRLPELLDAPGLLADWRDWIEQGAAE</sequence>
<accession>A0A6J4S6D9</accession>
<name>A0A6J4S6D9_9ACTN</name>
<dbReference type="PANTHER" id="PTHR30212:SF2">
    <property type="entry name" value="PROTEIN YIIM"/>
    <property type="match status" value="1"/>
</dbReference>
<dbReference type="InterPro" id="IPR052353">
    <property type="entry name" value="Benzoxazolinone_Detox_Enz"/>
</dbReference>
<dbReference type="GO" id="GO:0030151">
    <property type="term" value="F:molybdenum ion binding"/>
    <property type="evidence" value="ECO:0007669"/>
    <property type="project" value="InterPro"/>
</dbReference>
<dbReference type="GO" id="GO:0003824">
    <property type="term" value="F:catalytic activity"/>
    <property type="evidence" value="ECO:0007669"/>
    <property type="project" value="InterPro"/>
</dbReference>
<evidence type="ECO:0000313" key="2">
    <source>
        <dbReference type="EMBL" id="CAA9490466.1"/>
    </source>
</evidence>
<gene>
    <name evidence="2" type="ORF">AVDCRST_MAG85-1196</name>
</gene>
<dbReference type="AlphaFoldDB" id="A0A6J4S6D9"/>
<dbReference type="EMBL" id="CADCVT010000131">
    <property type="protein sequence ID" value="CAA9490466.1"/>
    <property type="molecule type" value="Genomic_DNA"/>
</dbReference>
<dbReference type="Pfam" id="PF03473">
    <property type="entry name" value="MOSC"/>
    <property type="match status" value="1"/>
</dbReference>
<feature type="domain" description="MOSC" evidence="1">
    <location>
        <begin position="32"/>
        <end position="166"/>
    </location>
</feature>
<dbReference type="InterPro" id="IPR011037">
    <property type="entry name" value="Pyrv_Knase-like_insert_dom_sf"/>
</dbReference>
<organism evidence="2">
    <name type="scientific">uncultured Solirubrobacteraceae bacterium</name>
    <dbReference type="NCBI Taxonomy" id="1162706"/>
    <lineage>
        <taxon>Bacteria</taxon>
        <taxon>Bacillati</taxon>
        <taxon>Actinomycetota</taxon>
        <taxon>Thermoleophilia</taxon>
        <taxon>Solirubrobacterales</taxon>
        <taxon>Solirubrobacteraceae</taxon>
        <taxon>environmental samples</taxon>
    </lineage>
</organism>
<proteinExistence type="predicted"/>
<dbReference type="InterPro" id="IPR005302">
    <property type="entry name" value="MoCF_Sase_C"/>
</dbReference>
<dbReference type="PROSITE" id="PS51340">
    <property type="entry name" value="MOSC"/>
    <property type="match status" value="1"/>
</dbReference>
<reference evidence="2" key="1">
    <citation type="submission" date="2020-02" db="EMBL/GenBank/DDBJ databases">
        <authorList>
            <person name="Meier V. D."/>
        </authorList>
    </citation>
    <scope>NUCLEOTIDE SEQUENCE</scope>
    <source>
        <strain evidence="2">AVDCRST_MAG85</strain>
    </source>
</reference>
<evidence type="ECO:0000259" key="1">
    <source>
        <dbReference type="PROSITE" id="PS51340"/>
    </source>
</evidence>
<dbReference type="Gene3D" id="2.40.33.20">
    <property type="entry name" value="PK beta-barrel domain-like"/>
    <property type="match status" value="1"/>
</dbReference>